<sequence length="653" mass="75691">MGFKEVMALRQGGNLTEALVLAREDYATRQDQWSASALFWVLKDMASEMIAEKNTSDASSLIAEMEQIVGNMGATTNVAMEALAVLQKEVIPYFNELASLANEIEKTKNRNRIKEIFTQVTDWFTGENGTYPDEALHEDYARVLYAYLDCYYQHIPYEDFQEIYNRYLDLKNLRPSQIHSKFLKLGLSAKRTFGHHLDFSDLVSRWDLSMLTASDWEQRKMGANEVRKSLAEEVLFEVSSEFVVREDQVEVPQAIQQLLVDALIAFPDDPVVQLVQARAIVMDGDSKEGIERYEQILQDIEVPMAWSEYAFLIEDNDELRMAALSMALREEKDEYLPYLKRTRLDLARLLIDRKLYANALRELSLVAQICLEKSTELPKEHEKLMKKIPAGTEQSKENKELYYQWSRPVLSHIFRALPDIIVMVYDVMAMRLKEENQVVPMLKLITPQGKTSLVTPKEAGILPGDNRGRIYEVKLQERHRKHTRVVLLTHREDIDPLAEFPTQVGIINGYSESMHAYHLMDSNSRHHYLNGQPNEYMQGEFIKFVILTENQQRKNQPPTPPREYIYHVERIDPQEAILSFDPIKATVEQVRGDNYYLRTERNVQSIVNQSVAPVELELGENVIIRGFQQRYKDRHTGQVTYSFVTLAIEPYFE</sequence>
<dbReference type="STRING" id="1122973.GCA_000379925_00815"/>
<dbReference type="AlphaFoldDB" id="A0A4Y8WQ40"/>
<evidence type="ECO:0000313" key="2">
    <source>
        <dbReference type="Proteomes" id="UP000297225"/>
    </source>
</evidence>
<reference evidence="1 2" key="1">
    <citation type="submission" date="2019-03" db="EMBL/GenBank/DDBJ databases">
        <title>Porphyromonas levii Isolated from the Uterus of Dairy Cows.</title>
        <authorList>
            <person name="Francis A.M."/>
        </authorList>
    </citation>
    <scope>NUCLEOTIDE SEQUENCE [LARGE SCALE GENOMIC DNA]</scope>
    <source>
        <strain evidence="1 2">AF5678</strain>
    </source>
</reference>
<organism evidence="1 2">
    <name type="scientific">Porphyromonas levii</name>
    <dbReference type="NCBI Taxonomy" id="28114"/>
    <lineage>
        <taxon>Bacteria</taxon>
        <taxon>Pseudomonadati</taxon>
        <taxon>Bacteroidota</taxon>
        <taxon>Bacteroidia</taxon>
        <taxon>Bacteroidales</taxon>
        <taxon>Porphyromonadaceae</taxon>
        <taxon>Porphyromonas</taxon>
    </lineage>
</organism>
<dbReference type="OrthoDB" id="6196244at2"/>
<proteinExistence type="predicted"/>
<evidence type="ECO:0000313" key="1">
    <source>
        <dbReference type="EMBL" id="TFH94488.1"/>
    </source>
</evidence>
<accession>A0A4Y8WQ40</accession>
<comment type="caution">
    <text evidence="1">The sequence shown here is derived from an EMBL/GenBank/DDBJ whole genome shotgun (WGS) entry which is preliminary data.</text>
</comment>
<protein>
    <submittedName>
        <fullName evidence="1">Uncharacterized protein</fullName>
    </submittedName>
</protein>
<gene>
    <name evidence="1" type="ORF">E4P47_07265</name>
</gene>
<dbReference type="InterPro" id="IPR054283">
    <property type="entry name" value="DUF7017"/>
</dbReference>
<name>A0A4Y8WQ40_9PORP</name>
<dbReference type="EMBL" id="SPNC01000116">
    <property type="protein sequence ID" value="TFH94488.1"/>
    <property type="molecule type" value="Genomic_DNA"/>
</dbReference>
<dbReference type="Proteomes" id="UP000297225">
    <property type="component" value="Unassembled WGS sequence"/>
</dbReference>
<dbReference type="Pfam" id="PF22860">
    <property type="entry name" value="DUF7017"/>
    <property type="match status" value="1"/>
</dbReference>
<keyword evidence="2" id="KW-1185">Reference proteome</keyword>
<dbReference type="RefSeq" id="WP_134849064.1">
    <property type="nucleotide sequence ID" value="NZ_CP197400.1"/>
</dbReference>